<dbReference type="EMBL" id="CAMXCT030003335">
    <property type="protein sequence ID" value="CAL4791227.1"/>
    <property type="molecule type" value="Genomic_DNA"/>
</dbReference>
<gene>
    <name evidence="1" type="ORF">C1SCF055_LOCUS29740</name>
</gene>
<evidence type="ECO:0000313" key="1">
    <source>
        <dbReference type="EMBL" id="CAI4003915.1"/>
    </source>
</evidence>
<reference evidence="2 3" key="2">
    <citation type="submission" date="2024-05" db="EMBL/GenBank/DDBJ databases">
        <authorList>
            <person name="Chen Y."/>
            <person name="Shah S."/>
            <person name="Dougan E. K."/>
            <person name="Thang M."/>
            <person name="Chan C."/>
        </authorList>
    </citation>
    <scope>NUCLEOTIDE SEQUENCE [LARGE SCALE GENOMIC DNA]</scope>
</reference>
<protein>
    <submittedName>
        <fullName evidence="1">Uncharacterized protein</fullName>
    </submittedName>
</protein>
<dbReference type="EMBL" id="CAMXCT010003335">
    <property type="protein sequence ID" value="CAI4003915.1"/>
    <property type="molecule type" value="Genomic_DNA"/>
</dbReference>
<proteinExistence type="predicted"/>
<comment type="caution">
    <text evidence="1">The sequence shown here is derived from an EMBL/GenBank/DDBJ whole genome shotgun (WGS) entry which is preliminary data.</text>
</comment>
<sequence>MYYGLVPKLLQTVSHAALMFAFYEKIHWVIRKLSRRGASQLRKMKRLRNW</sequence>
<organism evidence="1">
    <name type="scientific">Cladocopium goreaui</name>
    <dbReference type="NCBI Taxonomy" id="2562237"/>
    <lineage>
        <taxon>Eukaryota</taxon>
        <taxon>Sar</taxon>
        <taxon>Alveolata</taxon>
        <taxon>Dinophyceae</taxon>
        <taxon>Suessiales</taxon>
        <taxon>Symbiodiniaceae</taxon>
        <taxon>Cladocopium</taxon>
    </lineage>
</organism>
<dbReference type="OrthoDB" id="434783at2759"/>
<reference evidence="1" key="1">
    <citation type="submission" date="2022-10" db="EMBL/GenBank/DDBJ databases">
        <authorList>
            <person name="Chen Y."/>
            <person name="Dougan E. K."/>
            <person name="Chan C."/>
            <person name="Rhodes N."/>
            <person name="Thang M."/>
        </authorList>
    </citation>
    <scope>NUCLEOTIDE SEQUENCE</scope>
</reference>
<dbReference type="AlphaFoldDB" id="A0A9P1D6M1"/>
<name>A0A9P1D6M1_9DINO</name>
<evidence type="ECO:0000313" key="3">
    <source>
        <dbReference type="Proteomes" id="UP001152797"/>
    </source>
</evidence>
<dbReference type="Proteomes" id="UP001152797">
    <property type="component" value="Unassembled WGS sequence"/>
</dbReference>
<accession>A0A9P1D6M1</accession>
<dbReference type="EMBL" id="CAMXCT020003335">
    <property type="protein sequence ID" value="CAL1157290.1"/>
    <property type="molecule type" value="Genomic_DNA"/>
</dbReference>
<keyword evidence="3" id="KW-1185">Reference proteome</keyword>
<evidence type="ECO:0000313" key="2">
    <source>
        <dbReference type="EMBL" id="CAL4791227.1"/>
    </source>
</evidence>